<dbReference type="Gene3D" id="3.40.50.720">
    <property type="entry name" value="NAD(P)-binding Rossmann-like Domain"/>
    <property type="match status" value="1"/>
</dbReference>
<organism evidence="4 5">
    <name type="scientific">Exophiala spinifera</name>
    <dbReference type="NCBI Taxonomy" id="91928"/>
    <lineage>
        <taxon>Eukaryota</taxon>
        <taxon>Fungi</taxon>
        <taxon>Dikarya</taxon>
        <taxon>Ascomycota</taxon>
        <taxon>Pezizomycotina</taxon>
        <taxon>Eurotiomycetes</taxon>
        <taxon>Chaetothyriomycetidae</taxon>
        <taxon>Chaetothyriales</taxon>
        <taxon>Herpotrichiellaceae</taxon>
        <taxon>Exophiala</taxon>
    </lineage>
</organism>
<dbReference type="GeneID" id="27338416"/>
<evidence type="ECO:0000313" key="4">
    <source>
        <dbReference type="EMBL" id="KIW10371.1"/>
    </source>
</evidence>
<proteinExistence type="inferred from homology"/>
<evidence type="ECO:0008006" key="6">
    <source>
        <dbReference type="Google" id="ProtNLM"/>
    </source>
</evidence>
<dbReference type="InterPro" id="IPR002347">
    <property type="entry name" value="SDR_fam"/>
</dbReference>
<dbReference type="GO" id="GO:0016491">
    <property type="term" value="F:oxidoreductase activity"/>
    <property type="evidence" value="ECO:0007669"/>
    <property type="project" value="UniProtKB-KW"/>
</dbReference>
<evidence type="ECO:0000256" key="3">
    <source>
        <dbReference type="ARBA" id="ARBA00023002"/>
    </source>
</evidence>
<dbReference type="SUPFAM" id="SSF51735">
    <property type="entry name" value="NAD(P)-binding Rossmann-fold domains"/>
    <property type="match status" value="1"/>
</dbReference>
<dbReference type="EMBL" id="KN847500">
    <property type="protein sequence ID" value="KIW10371.1"/>
    <property type="molecule type" value="Genomic_DNA"/>
</dbReference>
<dbReference type="AlphaFoldDB" id="A0A0D1Y652"/>
<gene>
    <name evidence="4" type="ORF">PV08_11333</name>
</gene>
<accession>A0A0D1Y652</accession>
<evidence type="ECO:0000313" key="5">
    <source>
        <dbReference type="Proteomes" id="UP000053328"/>
    </source>
</evidence>
<name>A0A0D1Y652_9EURO</name>
<protein>
    <recommendedName>
        <fullName evidence="6">Ketoreductase (KR) domain-containing protein</fullName>
    </recommendedName>
</protein>
<keyword evidence="5" id="KW-1185">Reference proteome</keyword>
<dbReference type="Pfam" id="PF00106">
    <property type="entry name" value="adh_short"/>
    <property type="match status" value="1"/>
</dbReference>
<dbReference type="VEuPathDB" id="FungiDB:PV08_11333"/>
<sequence length="347" mass="37446">MERPFSKTTLGSSVAGMFASAIQGKTILITGVSPKGLGGTLADILAAQAPKTLVLASRTASKVQEIIDQLRSRFPHVHCIAVSLDLSSQTSCRDAAAVILNHPNIEQIDVVINNAAIMSPPTRQLSPEGIELQFATNHLGHFLLTNLIMPKIIAAAKKNRPGATRIVNVSSRAIAYSGVRFTDYNFEKRHETMPEDEQPGYAALAETGRTIDPQATYTPEVAYGQSKTANVLFSVELTDRLYKEHGILSFAVHPGALMTELIRYGDVEKLSALLEKFKSLMKSLDEGASTPLVAAFDDQLEAPQGDGTGIYLSDCQPASAPAWATNSQYAKDLWKLSEELVGQSFTA</sequence>
<dbReference type="PANTHER" id="PTHR24320:SF283">
    <property type="entry name" value="RETINOL DEHYDROGENASE 11"/>
    <property type="match status" value="1"/>
</dbReference>
<comment type="similarity">
    <text evidence="1">Belongs to the short-chain dehydrogenases/reductases (SDR) family.</text>
</comment>
<keyword evidence="2" id="KW-0521">NADP</keyword>
<evidence type="ECO:0000256" key="2">
    <source>
        <dbReference type="ARBA" id="ARBA00022857"/>
    </source>
</evidence>
<dbReference type="OrthoDB" id="191139at2759"/>
<dbReference type="HOGENOM" id="CLU_010194_44_0_1"/>
<evidence type="ECO:0000256" key="1">
    <source>
        <dbReference type="ARBA" id="ARBA00006484"/>
    </source>
</evidence>
<reference evidence="4 5" key="1">
    <citation type="submission" date="2015-01" db="EMBL/GenBank/DDBJ databases">
        <title>The Genome Sequence of Exophiala spinifera CBS89968.</title>
        <authorList>
            <consortium name="The Broad Institute Genomics Platform"/>
            <person name="Cuomo C."/>
            <person name="de Hoog S."/>
            <person name="Gorbushina A."/>
            <person name="Stielow B."/>
            <person name="Teixiera M."/>
            <person name="Abouelleil A."/>
            <person name="Chapman S.B."/>
            <person name="Priest M."/>
            <person name="Young S.K."/>
            <person name="Wortman J."/>
            <person name="Nusbaum C."/>
            <person name="Birren B."/>
        </authorList>
    </citation>
    <scope>NUCLEOTIDE SEQUENCE [LARGE SCALE GENOMIC DNA]</scope>
    <source>
        <strain evidence="4 5">CBS 89968</strain>
    </source>
</reference>
<dbReference type="InterPro" id="IPR036291">
    <property type="entry name" value="NAD(P)-bd_dom_sf"/>
</dbReference>
<dbReference type="RefSeq" id="XP_016230587.1">
    <property type="nucleotide sequence ID" value="XM_016385643.1"/>
</dbReference>
<keyword evidence="3" id="KW-0560">Oxidoreductase</keyword>
<dbReference type="Proteomes" id="UP000053328">
    <property type="component" value="Unassembled WGS sequence"/>
</dbReference>
<dbReference type="PANTHER" id="PTHR24320">
    <property type="entry name" value="RETINOL DEHYDROGENASE"/>
    <property type="match status" value="1"/>
</dbReference>
<dbReference type="STRING" id="91928.A0A0D1Y652"/>